<evidence type="ECO:0000256" key="3">
    <source>
        <dbReference type="ARBA" id="ARBA00023098"/>
    </source>
</evidence>
<dbReference type="InterPro" id="IPR034733">
    <property type="entry name" value="AcCoA_carboxyl_beta"/>
</dbReference>
<dbReference type="GO" id="GO:2001295">
    <property type="term" value="P:malonyl-CoA biosynthetic process"/>
    <property type="evidence" value="ECO:0007669"/>
    <property type="project" value="UniProtKB-UniRule"/>
</dbReference>
<dbReference type="Pfam" id="PF01039">
    <property type="entry name" value="Carboxyl_trans"/>
    <property type="match status" value="1"/>
</dbReference>
<dbReference type="InterPro" id="IPR029045">
    <property type="entry name" value="ClpP/crotonase-like_dom_sf"/>
</dbReference>
<sequence length="287" mass="31179">MLQDLFGKVKKRAAVEGKKKTSDMDVPQNLLFQCPKCRAVMLMDEFEENGKVCRKCGHHARLTAWERIRLTADPGSFRELDGSLMACDPIGFEDYPRKLENTRRATGLLDAVVTGTCSIQGSPCVIGVMDSRFMMASMGSAAGERITRAFETALEKGLPIVFFTASGGARMQEGMLSLMQMAKTAGAAKRHSDAGLLYVTVLTDPTTGGVTASFASLGDIILAEPGALIGFAGRRVIEGTIKQKLPEDFQSAEFLRSHGFVDEIVSRGELRHALGHLLALHRGGERR</sequence>
<dbReference type="PROSITE" id="PS50980">
    <property type="entry name" value="COA_CT_NTER"/>
    <property type="match status" value="1"/>
</dbReference>
<comment type="subunit">
    <text evidence="4">Acetyl-CoA carboxylase is a heterohexamer composed of biotin carboxyl carrier protein (AccB), biotin carboxylase (AccC) and two subunits each of ACCase subunit alpha (AccA) and ACCase subunit beta (AccD).</text>
</comment>
<dbReference type="NCBIfam" id="TIGR00515">
    <property type="entry name" value="accD"/>
    <property type="match status" value="1"/>
</dbReference>
<keyword evidence="1 4" id="KW-0444">Lipid biosynthesis</keyword>
<feature type="binding site" evidence="4">
    <location>
        <position position="37"/>
    </location>
    <ligand>
        <name>Zn(2+)</name>
        <dbReference type="ChEBI" id="CHEBI:29105"/>
    </ligand>
</feature>
<keyword evidence="4" id="KW-0547">Nucleotide-binding</keyword>
<dbReference type="GO" id="GO:0006633">
    <property type="term" value="P:fatty acid biosynthetic process"/>
    <property type="evidence" value="ECO:0007669"/>
    <property type="project" value="UniProtKB-KW"/>
</dbReference>
<dbReference type="InterPro" id="IPR000438">
    <property type="entry name" value="Acetyl_CoA_COase_Trfase_b_su"/>
</dbReference>
<evidence type="ECO:0000256" key="4">
    <source>
        <dbReference type="HAMAP-Rule" id="MF_01395"/>
    </source>
</evidence>
<feature type="domain" description="CoA carboxyltransferase N-terminal" evidence="5">
    <location>
        <begin position="30"/>
        <end position="287"/>
    </location>
</feature>
<dbReference type="PANTHER" id="PTHR42995:SF5">
    <property type="entry name" value="ACETYL-COENZYME A CARBOXYLASE CARBOXYL TRANSFERASE SUBUNIT BETA, CHLOROPLASTIC"/>
    <property type="match status" value="1"/>
</dbReference>
<dbReference type="HAMAP" id="MF_01395">
    <property type="entry name" value="AcetylCoA_CT_beta"/>
    <property type="match status" value="1"/>
</dbReference>
<dbReference type="GO" id="GO:0005524">
    <property type="term" value="F:ATP binding"/>
    <property type="evidence" value="ECO:0007669"/>
    <property type="project" value="UniProtKB-KW"/>
</dbReference>
<gene>
    <name evidence="4 6" type="primary">accD</name>
    <name evidence="6" type="ORF">AULFYP135_01818</name>
</gene>
<dbReference type="InterPro" id="IPR011762">
    <property type="entry name" value="COA_CT_N"/>
</dbReference>
<dbReference type="PRINTS" id="PR01070">
    <property type="entry name" value="ACCCTRFRASEB"/>
</dbReference>
<keyword evidence="4" id="KW-0479">Metal-binding</keyword>
<evidence type="ECO:0000256" key="2">
    <source>
        <dbReference type="ARBA" id="ARBA00022679"/>
    </source>
</evidence>
<keyword evidence="4" id="KW-0067">ATP-binding</keyword>
<reference evidence="6" key="1">
    <citation type="submission" date="2019-11" db="EMBL/GenBank/DDBJ databases">
        <authorList>
            <person name="Feng L."/>
        </authorList>
    </citation>
    <scope>NUCLEOTIDE SEQUENCE</scope>
    <source>
        <strain evidence="6">AundefinedLFYP135</strain>
    </source>
</reference>
<keyword evidence="2 4" id="KW-0808">Transferase</keyword>
<feature type="binding site" evidence="4">
    <location>
        <position position="53"/>
    </location>
    <ligand>
        <name>Zn(2+)</name>
        <dbReference type="ChEBI" id="CHEBI:29105"/>
    </ligand>
</feature>
<proteinExistence type="inferred from homology"/>
<name>A0A6N2U8D9_9FIRM</name>
<comment type="subcellular location">
    <subcellularLocation>
        <location evidence="4">Cytoplasm</location>
    </subcellularLocation>
</comment>
<accession>A0A6N2U8D9</accession>
<dbReference type="GO" id="GO:0008270">
    <property type="term" value="F:zinc ion binding"/>
    <property type="evidence" value="ECO:0007669"/>
    <property type="project" value="UniProtKB-UniRule"/>
</dbReference>
<keyword evidence="4" id="KW-0276">Fatty acid metabolism</keyword>
<evidence type="ECO:0000259" key="5">
    <source>
        <dbReference type="PROSITE" id="PS50980"/>
    </source>
</evidence>
<dbReference type="EMBL" id="CACRSL010000003">
    <property type="protein sequence ID" value="VYT14385.1"/>
    <property type="molecule type" value="Genomic_DNA"/>
</dbReference>
<keyword evidence="6" id="KW-0436">Ligase</keyword>
<dbReference type="Gene3D" id="3.90.226.10">
    <property type="entry name" value="2-enoyl-CoA Hydratase, Chain A, domain 1"/>
    <property type="match status" value="1"/>
</dbReference>
<comment type="pathway">
    <text evidence="4">Lipid metabolism; malonyl-CoA biosynthesis; malonyl-CoA from acetyl-CoA: step 1/1.</text>
</comment>
<dbReference type="PANTHER" id="PTHR42995">
    <property type="entry name" value="ACETYL-COENZYME A CARBOXYLASE CARBOXYL TRANSFERASE SUBUNIT BETA, CHLOROPLASTIC"/>
    <property type="match status" value="1"/>
</dbReference>
<evidence type="ECO:0000313" key="6">
    <source>
        <dbReference type="EMBL" id="VYT14385.1"/>
    </source>
</evidence>
<dbReference type="EC" id="2.1.3.15" evidence="4"/>
<dbReference type="GO" id="GO:0009317">
    <property type="term" value="C:acetyl-CoA carboxylase complex"/>
    <property type="evidence" value="ECO:0007669"/>
    <property type="project" value="InterPro"/>
</dbReference>
<protein>
    <recommendedName>
        <fullName evidence="4">Acetyl-coenzyme A carboxylase carboxyl transferase subunit beta</fullName>
        <shortName evidence="4">ACCase subunit beta</shortName>
        <shortName evidence="4">Acetyl-CoA carboxylase carboxyltransferase subunit beta</shortName>
        <ecNumber evidence="4">2.1.3.15</ecNumber>
    </recommendedName>
</protein>
<dbReference type="AlphaFoldDB" id="A0A6N2U8D9"/>
<feature type="zinc finger region" description="C4-type" evidence="4">
    <location>
        <begin position="34"/>
        <end position="56"/>
    </location>
</feature>
<evidence type="ECO:0000256" key="1">
    <source>
        <dbReference type="ARBA" id="ARBA00022516"/>
    </source>
</evidence>
<organism evidence="6">
    <name type="scientific">uncultured Anaerotruncus sp</name>
    <dbReference type="NCBI Taxonomy" id="905011"/>
    <lineage>
        <taxon>Bacteria</taxon>
        <taxon>Bacillati</taxon>
        <taxon>Bacillota</taxon>
        <taxon>Clostridia</taxon>
        <taxon>Eubacteriales</taxon>
        <taxon>Oscillospiraceae</taxon>
        <taxon>Anaerotruncus</taxon>
        <taxon>environmental samples</taxon>
    </lineage>
</organism>
<dbReference type="GO" id="GO:0016743">
    <property type="term" value="F:carboxyl- or carbamoyltransferase activity"/>
    <property type="evidence" value="ECO:0007669"/>
    <property type="project" value="UniProtKB-UniRule"/>
</dbReference>
<dbReference type="SUPFAM" id="SSF52096">
    <property type="entry name" value="ClpP/crotonase"/>
    <property type="match status" value="1"/>
</dbReference>
<feature type="binding site" evidence="4">
    <location>
        <position position="56"/>
    </location>
    <ligand>
        <name>Zn(2+)</name>
        <dbReference type="ChEBI" id="CHEBI:29105"/>
    </ligand>
</feature>
<keyword evidence="4" id="KW-0275">Fatty acid biosynthesis</keyword>
<keyword evidence="4" id="KW-0863">Zinc-finger</keyword>
<comment type="cofactor">
    <cofactor evidence="4">
        <name>Zn(2+)</name>
        <dbReference type="ChEBI" id="CHEBI:29105"/>
    </cofactor>
    <text evidence="4">Binds 1 zinc ion per subunit.</text>
</comment>
<comment type="catalytic activity">
    <reaction evidence="4">
        <text>N(6)-carboxybiotinyl-L-lysyl-[protein] + acetyl-CoA = N(6)-biotinyl-L-lysyl-[protein] + malonyl-CoA</text>
        <dbReference type="Rhea" id="RHEA:54728"/>
        <dbReference type="Rhea" id="RHEA-COMP:10505"/>
        <dbReference type="Rhea" id="RHEA-COMP:10506"/>
        <dbReference type="ChEBI" id="CHEBI:57288"/>
        <dbReference type="ChEBI" id="CHEBI:57384"/>
        <dbReference type="ChEBI" id="CHEBI:83144"/>
        <dbReference type="ChEBI" id="CHEBI:83145"/>
        <dbReference type="EC" id="2.1.3.15"/>
    </reaction>
</comment>
<dbReference type="GO" id="GO:0003989">
    <property type="term" value="F:acetyl-CoA carboxylase activity"/>
    <property type="evidence" value="ECO:0007669"/>
    <property type="project" value="InterPro"/>
</dbReference>
<comment type="function">
    <text evidence="4">Component of the acetyl coenzyme A carboxylase (ACC) complex. Biotin carboxylase (BC) catalyzes the carboxylation of biotin on its carrier protein (BCCP) and then the CO(2) group is transferred by the transcarboxylase to acetyl-CoA to form malonyl-CoA.</text>
</comment>
<dbReference type="UniPathway" id="UPA00655">
    <property type="reaction ID" value="UER00711"/>
</dbReference>
<keyword evidence="3 4" id="KW-0443">Lipid metabolism</keyword>
<comment type="similarity">
    <text evidence="4">Belongs to the AccD/PCCB family.</text>
</comment>
<feature type="binding site" evidence="4">
    <location>
        <position position="34"/>
    </location>
    <ligand>
        <name>Zn(2+)</name>
        <dbReference type="ChEBI" id="CHEBI:29105"/>
    </ligand>
</feature>
<keyword evidence="4" id="KW-0963">Cytoplasm</keyword>
<keyword evidence="4" id="KW-0862">Zinc</keyword>